<keyword evidence="3" id="KW-1185">Reference proteome</keyword>
<dbReference type="EMBL" id="ADFV01079430">
    <property type="status" value="NOT_ANNOTATED_CDS"/>
    <property type="molecule type" value="Genomic_DNA"/>
</dbReference>
<dbReference type="AlphaFoldDB" id="A0A2I3GJI9"/>
<dbReference type="GeneTree" id="ENSGT00940000162048"/>
<dbReference type="EMBL" id="ADFV01079428">
    <property type="status" value="NOT_ANNOTATED_CDS"/>
    <property type="molecule type" value="Genomic_DNA"/>
</dbReference>
<protein>
    <submittedName>
        <fullName evidence="2">Coiled-coil domain containing 88B</fullName>
    </submittedName>
</protein>
<reference evidence="2" key="3">
    <citation type="submission" date="2025-09" db="UniProtKB">
        <authorList>
            <consortium name="Ensembl"/>
        </authorList>
    </citation>
    <scope>IDENTIFICATION</scope>
</reference>
<dbReference type="EMBL" id="ADFV01079427">
    <property type="status" value="NOT_ANNOTATED_CDS"/>
    <property type="molecule type" value="Genomic_DNA"/>
</dbReference>
<accession>A0A2I3GJI9</accession>
<reference evidence="2" key="2">
    <citation type="submission" date="2025-08" db="UniProtKB">
        <authorList>
            <consortium name="Ensembl"/>
        </authorList>
    </citation>
    <scope>IDENTIFICATION</scope>
</reference>
<feature type="compositionally biased region" description="Pro residues" evidence="1">
    <location>
        <begin position="24"/>
        <end position="35"/>
    </location>
</feature>
<organism evidence="2 3">
    <name type="scientific">Nomascus leucogenys</name>
    <name type="common">Northern white-cheeked gibbon</name>
    <name type="synonym">Hylobates leucogenys</name>
    <dbReference type="NCBI Taxonomy" id="61853"/>
    <lineage>
        <taxon>Eukaryota</taxon>
        <taxon>Metazoa</taxon>
        <taxon>Chordata</taxon>
        <taxon>Craniata</taxon>
        <taxon>Vertebrata</taxon>
        <taxon>Euteleostomi</taxon>
        <taxon>Mammalia</taxon>
        <taxon>Eutheria</taxon>
        <taxon>Euarchontoglires</taxon>
        <taxon>Primates</taxon>
        <taxon>Haplorrhini</taxon>
        <taxon>Catarrhini</taxon>
        <taxon>Hylobatidae</taxon>
        <taxon>Nomascus</taxon>
    </lineage>
</organism>
<feature type="compositionally biased region" description="Low complexity" evidence="1">
    <location>
        <begin position="1"/>
        <end position="15"/>
    </location>
</feature>
<proteinExistence type="predicted"/>
<evidence type="ECO:0000313" key="2">
    <source>
        <dbReference type="Ensembl" id="ENSNLEP00000031474.1"/>
    </source>
</evidence>
<evidence type="ECO:0000313" key="3">
    <source>
        <dbReference type="Proteomes" id="UP000001073"/>
    </source>
</evidence>
<evidence type="ECO:0000256" key="1">
    <source>
        <dbReference type="SAM" id="MobiDB-lite"/>
    </source>
</evidence>
<feature type="region of interest" description="Disordered" evidence="1">
    <location>
        <begin position="1"/>
        <end position="139"/>
    </location>
</feature>
<gene>
    <name evidence="2" type="primary">CCDC88B</name>
</gene>
<reference evidence="2 3" key="1">
    <citation type="submission" date="2012-10" db="EMBL/GenBank/DDBJ databases">
        <authorList>
            <consortium name="Gibbon Genome Sequencing Consortium"/>
        </authorList>
    </citation>
    <scope>NUCLEOTIDE SEQUENCE [LARGE SCALE GENOMIC DNA]</scope>
</reference>
<dbReference type="Ensembl" id="ENSNLET00000043431.1">
    <property type="protein sequence ID" value="ENSNLEP00000031474.1"/>
    <property type="gene ID" value="ENSNLEG00000005014.3"/>
</dbReference>
<sequence length="139" mass="15292">MPCAVRSRSSWRRSWTNTACWSPGPFPGPRSPSPSPMRRAQSSLCLRDETLAGGQRRKLSSRFPVGRSSESFSPGDTPRQRFRQRRPGPLGAPISHSKGPGVGWENSAETLQEHETDANPEGPEVQEPEKCPLTPSLSQ</sequence>
<name>A0A2I3GJI9_NOMLE</name>
<dbReference type="EMBL" id="ADFV01079429">
    <property type="status" value="NOT_ANNOTATED_CDS"/>
    <property type="molecule type" value="Genomic_DNA"/>
</dbReference>
<dbReference type="Proteomes" id="UP000001073">
    <property type="component" value="Chromosome 4"/>
</dbReference>